<evidence type="ECO:0000313" key="11">
    <source>
        <dbReference type="Proteomes" id="UP001303046"/>
    </source>
</evidence>
<evidence type="ECO:0000313" key="10">
    <source>
        <dbReference type="EMBL" id="KAK6730928.1"/>
    </source>
</evidence>
<feature type="compositionally biased region" description="Basic residues" evidence="8">
    <location>
        <begin position="20"/>
        <end position="34"/>
    </location>
</feature>
<dbReference type="EMBL" id="JAVFWL010000001">
    <property type="protein sequence ID" value="KAK6730928.1"/>
    <property type="molecule type" value="Genomic_DNA"/>
</dbReference>
<evidence type="ECO:0000256" key="8">
    <source>
        <dbReference type="SAM" id="MobiDB-lite"/>
    </source>
</evidence>
<evidence type="ECO:0000256" key="2">
    <source>
        <dbReference type="ARBA" id="ARBA00005982"/>
    </source>
</evidence>
<name>A0ABR1BZW6_NECAM</name>
<evidence type="ECO:0008006" key="12">
    <source>
        <dbReference type="Google" id="ProtNLM"/>
    </source>
</evidence>
<comment type="similarity">
    <text evidence="2 7">Belongs to the major facilitator superfamily. Proton-dependent oligopeptide transporter (POT/PTR) (TC 2.A.17) family.</text>
</comment>
<feature type="transmembrane region" description="Helical" evidence="9">
    <location>
        <begin position="674"/>
        <end position="694"/>
    </location>
</feature>
<dbReference type="CDD" id="cd17347">
    <property type="entry name" value="MFS_SLC15A1_2_like"/>
    <property type="match status" value="1"/>
</dbReference>
<accession>A0ABR1BZW6</accession>
<evidence type="ECO:0000256" key="9">
    <source>
        <dbReference type="SAM" id="Phobius"/>
    </source>
</evidence>
<evidence type="ECO:0000256" key="4">
    <source>
        <dbReference type="ARBA" id="ARBA00022856"/>
    </source>
</evidence>
<dbReference type="PROSITE" id="PS01023">
    <property type="entry name" value="PTR2_2"/>
    <property type="match status" value="1"/>
</dbReference>
<dbReference type="InterPro" id="IPR000109">
    <property type="entry name" value="POT_fam"/>
</dbReference>
<evidence type="ECO:0000256" key="1">
    <source>
        <dbReference type="ARBA" id="ARBA00004141"/>
    </source>
</evidence>
<evidence type="ECO:0000256" key="7">
    <source>
        <dbReference type="RuleBase" id="RU003755"/>
    </source>
</evidence>
<keyword evidence="3 7" id="KW-0812">Transmembrane</keyword>
<dbReference type="SUPFAM" id="SSF103473">
    <property type="entry name" value="MFS general substrate transporter"/>
    <property type="match status" value="1"/>
</dbReference>
<feature type="transmembrane region" description="Helical" evidence="9">
    <location>
        <begin position="735"/>
        <end position="758"/>
    </location>
</feature>
<keyword evidence="11" id="KW-1185">Reference proteome</keyword>
<feature type="region of interest" description="Disordered" evidence="8">
    <location>
        <begin position="1"/>
        <end position="36"/>
    </location>
</feature>
<sequence>MVSVSTILNGYRNTDPRPPKTAKKPKRQANKKVPSKNLAGTVSQNIDCIENNSIIVQYRRICTTKILEASESENSEQREPILPQRSTSATKRYRKSKMAKEDGLISNLKSYPPAVFLMLGNEFCERFSFYGMKAILTLYFIYEHGYTDSFATLIYHAFTCLAYLSPLAGSVLADSYLGRFKVILYGSSIYVLGHVLLSFGAVPSLGLALRSVFDFGGLFVIALATGAIKPCVSAFAADQFSEEQQDLRAQFFSFFYFAINGGSLFAIILTPILRGRVSCFDSQYCFPLAFGVPGVLMVVALLFFLAGWKWYKKCPPSRENVAGAVISCMWTAGKRTLFGRSTKPVAHWLDRAAPEHSPEMIQAVKSFVNVAVIFGPLVFFWALFDQQGSTWVLQARRLNGRVGWITFLPEQINILNPLIVIIMVPVFEGIIYPTARKFFHVTPLRKMALGGLLTATAFIMAGLLQLEVNNTIETPPAAGRVYLQRIGNASHVHSFQRIDDVATIIGDLPTGRTELDAGMYSIKVGDETHTLNLTIPRKGYVFGLYSENDTASHIFTFMYATEKTDNGASRIYFMVPEGDAGQVFVVNHKNQVVSSQNLTSGNFVDIRPRFIDNGEYTLYYGKNCEDTSCPRKIPFTAAMGSAHVLHVHDNSMEGDYHELVRPNTVSILWVLPQYFVITLGEVLLSVTGLEFAYSQSAPNMKSVLQALWLLTVFMGNVIDMAISGTHIIPEPATEFFFYALLMILTMGIFIILAMRYTYVENVEEAQPMQKKENIDSEDTKC</sequence>
<comment type="subcellular location">
    <subcellularLocation>
        <location evidence="1 7">Membrane</location>
        <topology evidence="1 7">Multi-pass membrane protein</topology>
    </subcellularLocation>
</comment>
<keyword evidence="7" id="KW-0813">Transport</keyword>
<dbReference type="PANTHER" id="PTHR11654">
    <property type="entry name" value="OLIGOPEPTIDE TRANSPORTER-RELATED"/>
    <property type="match status" value="1"/>
</dbReference>
<feature type="transmembrane region" description="Helical" evidence="9">
    <location>
        <begin position="414"/>
        <end position="435"/>
    </location>
</feature>
<feature type="compositionally biased region" description="Polar residues" evidence="8">
    <location>
        <begin position="1"/>
        <end position="12"/>
    </location>
</feature>
<dbReference type="Pfam" id="PF00854">
    <property type="entry name" value="PTR2"/>
    <property type="match status" value="2"/>
</dbReference>
<evidence type="ECO:0000256" key="5">
    <source>
        <dbReference type="ARBA" id="ARBA00022989"/>
    </source>
</evidence>
<reference evidence="10 11" key="1">
    <citation type="submission" date="2023-08" db="EMBL/GenBank/DDBJ databases">
        <title>A Necator americanus chromosomal reference genome.</title>
        <authorList>
            <person name="Ilik V."/>
            <person name="Petrzelkova K.J."/>
            <person name="Pardy F."/>
            <person name="Fuh T."/>
            <person name="Niatou-Singa F.S."/>
            <person name="Gouil Q."/>
            <person name="Baker L."/>
            <person name="Ritchie M.E."/>
            <person name="Jex A.R."/>
            <person name="Gazzola D."/>
            <person name="Li H."/>
            <person name="Toshio Fujiwara R."/>
            <person name="Zhan B."/>
            <person name="Aroian R.V."/>
            <person name="Pafco B."/>
            <person name="Schwarz E.M."/>
        </authorList>
    </citation>
    <scope>NUCLEOTIDE SEQUENCE [LARGE SCALE GENOMIC DNA]</scope>
    <source>
        <strain evidence="10 11">Aroian</strain>
        <tissue evidence="10">Whole animal</tissue>
    </source>
</reference>
<dbReference type="Proteomes" id="UP001303046">
    <property type="component" value="Unassembled WGS sequence"/>
</dbReference>
<feature type="transmembrane region" description="Helical" evidence="9">
    <location>
        <begin position="249"/>
        <end position="268"/>
    </location>
</feature>
<dbReference type="Gene3D" id="1.20.1250.20">
    <property type="entry name" value="MFS general substrate transporter like domains"/>
    <property type="match status" value="2"/>
</dbReference>
<dbReference type="InterPro" id="IPR036259">
    <property type="entry name" value="MFS_trans_sf"/>
</dbReference>
<gene>
    <name evidence="10" type="primary">Necator_chrI.g3544</name>
    <name evidence="10" type="ORF">RB195_007415</name>
</gene>
<feature type="transmembrane region" description="Helical" evidence="9">
    <location>
        <begin position="288"/>
        <end position="308"/>
    </location>
</feature>
<keyword evidence="4" id="KW-0571">Peptide transport</keyword>
<keyword evidence="6 9" id="KW-0472">Membrane</keyword>
<keyword evidence="5 9" id="KW-1133">Transmembrane helix</keyword>
<organism evidence="10 11">
    <name type="scientific">Necator americanus</name>
    <name type="common">Human hookworm</name>
    <dbReference type="NCBI Taxonomy" id="51031"/>
    <lineage>
        <taxon>Eukaryota</taxon>
        <taxon>Metazoa</taxon>
        <taxon>Ecdysozoa</taxon>
        <taxon>Nematoda</taxon>
        <taxon>Chromadorea</taxon>
        <taxon>Rhabditida</taxon>
        <taxon>Rhabditina</taxon>
        <taxon>Rhabditomorpha</taxon>
        <taxon>Strongyloidea</taxon>
        <taxon>Ancylostomatidae</taxon>
        <taxon>Bunostominae</taxon>
        <taxon>Necator</taxon>
    </lineage>
</organism>
<keyword evidence="4" id="KW-0653">Protein transport</keyword>
<dbReference type="InterPro" id="IPR018456">
    <property type="entry name" value="PTR2_symporter_CS"/>
</dbReference>
<proteinExistence type="inferred from homology"/>
<feature type="transmembrane region" description="Helical" evidence="9">
    <location>
        <begin position="366"/>
        <end position="384"/>
    </location>
</feature>
<evidence type="ECO:0000256" key="6">
    <source>
        <dbReference type="ARBA" id="ARBA00023136"/>
    </source>
</evidence>
<feature type="transmembrane region" description="Helical" evidence="9">
    <location>
        <begin position="154"/>
        <end position="177"/>
    </location>
</feature>
<comment type="caution">
    <text evidence="10">The sequence shown here is derived from an EMBL/GenBank/DDBJ whole genome shotgun (WGS) entry which is preliminary data.</text>
</comment>
<dbReference type="PROSITE" id="PS01022">
    <property type="entry name" value="PTR2_1"/>
    <property type="match status" value="1"/>
</dbReference>
<feature type="transmembrane region" description="Helical" evidence="9">
    <location>
        <begin position="706"/>
        <end position="729"/>
    </location>
</feature>
<protein>
    <recommendedName>
        <fullName evidence="12">POT family protein</fullName>
    </recommendedName>
</protein>
<feature type="transmembrane region" description="Helical" evidence="9">
    <location>
        <begin position="447"/>
        <end position="466"/>
    </location>
</feature>
<feature type="transmembrane region" description="Helical" evidence="9">
    <location>
        <begin position="189"/>
        <end position="209"/>
    </location>
</feature>
<evidence type="ECO:0000256" key="3">
    <source>
        <dbReference type="ARBA" id="ARBA00022692"/>
    </source>
</evidence>
<feature type="transmembrane region" description="Helical" evidence="9">
    <location>
        <begin position="215"/>
        <end position="237"/>
    </location>
</feature>